<dbReference type="OrthoDB" id="5089392at2759"/>
<evidence type="ECO:0000313" key="3">
    <source>
        <dbReference type="EMBL" id="KAF4633164.1"/>
    </source>
</evidence>
<feature type="transmembrane region" description="Helical" evidence="2">
    <location>
        <begin position="243"/>
        <end position="268"/>
    </location>
</feature>
<name>A0A8H4W6Y0_9HELO</name>
<dbReference type="Proteomes" id="UP000566819">
    <property type="component" value="Unassembled WGS sequence"/>
</dbReference>
<keyword evidence="2" id="KW-0812">Transmembrane</keyword>
<feature type="region of interest" description="Disordered" evidence="1">
    <location>
        <begin position="135"/>
        <end position="167"/>
    </location>
</feature>
<keyword evidence="2" id="KW-0472">Membrane</keyword>
<keyword evidence="2" id="KW-1133">Transmembrane helix</keyword>
<keyword evidence="4" id="KW-1185">Reference proteome</keyword>
<evidence type="ECO:0008006" key="5">
    <source>
        <dbReference type="Google" id="ProtNLM"/>
    </source>
</evidence>
<evidence type="ECO:0000256" key="1">
    <source>
        <dbReference type="SAM" id="MobiDB-lite"/>
    </source>
</evidence>
<proteinExistence type="predicted"/>
<reference evidence="3 4" key="1">
    <citation type="submission" date="2020-03" db="EMBL/GenBank/DDBJ databases">
        <title>Draft Genome Sequence of Cudoniella acicularis.</title>
        <authorList>
            <person name="Buettner E."/>
            <person name="Kellner H."/>
        </authorList>
    </citation>
    <scope>NUCLEOTIDE SEQUENCE [LARGE SCALE GENOMIC DNA]</scope>
    <source>
        <strain evidence="3 4">DSM 108380</strain>
    </source>
</reference>
<feature type="compositionally biased region" description="Polar residues" evidence="1">
    <location>
        <begin position="135"/>
        <end position="145"/>
    </location>
</feature>
<organism evidence="3 4">
    <name type="scientific">Cudoniella acicularis</name>
    <dbReference type="NCBI Taxonomy" id="354080"/>
    <lineage>
        <taxon>Eukaryota</taxon>
        <taxon>Fungi</taxon>
        <taxon>Dikarya</taxon>
        <taxon>Ascomycota</taxon>
        <taxon>Pezizomycotina</taxon>
        <taxon>Leotiomycetes</taxon>
        <taxon>Helotiales</taxon>
        <taxon>Tricladiaceae</taxon>
        <taxon>Cudoniella</taxon>
    </lineage>
</organism>
<protein>
    <recommendedName>
        <fullName evidence="5">Integral membrane protein</fullName>
    </recommendedName>
</protein>
<feature type="transmembrane region" description="Helical" evidence="2">
    <location>
        <begin position="352"/>
        <end position="374"/>
    </location>
</feature>
<gene>
    <name evidence="3" type="ORF">G7Y89_g4954</name>
</gene>
<accession>A0A8H4W6Y0</accession>
<dbReference type="EMBL" id="JAAMPI010000283">
    <property type="protein sequence ID" value="KAF4633164.1"/>
    <property type="molecule type" value="Genomic_DNA"/>
</dbReference>
<evidence type="ECO:0000313" key="4">
    <source>
        <dbReference type="Proteomes" id="UP000566819"/>
    </source>
</evidence>
<dbReference type="AlphaFoldDB" id="A0A8H4W6Y0"/>
<evidence type="ECO:0000256" key="2">
    <source>
        <dbReference type="SAM" id="Phobius"/>
    </source>
</evidence>
<feature type="transmembrane region" description="Helical" evidence="2">
    <location>
        <begin position="325"/>
        <end position="346"/>
    </location>
</feature>
<comment type="caution">
    <text evidence="3">The sequence shown here is derived from an EMBL/GenBank/DDBJ whole genome shotgun (WGS) entry which is preliminary data.</text>
</comment>
<sequence length="602" mass="67180">MRMVIAFDGWRYGGLSLMKHWVGKGVYQQKTVAAEKRVAGGRFIMIFEWYKSSGRDVGHCRYFGKLTDGSSRTWIDEFETRFPSINNWNRNLNLSTPATHGFDSTIVGFNRLPLSQDFLESRRSDVAFCSTTNPQSFTMSTSASRDTLAEAESRAGTGDETSPGTPTLQLNESDIEASPAKATLVPTTTAADCATFVKHKRHFLLTKECRLKNSLLAGVGFLELANAGDFAANVWNDVPVPTFVAVLMGLGGTFALAMFVYAAVDAVLSYRNVRLLRRERHFLQSEKRNATDGLTQDLDAHLNVNFRELGTEWVDRVGMDITMGFGCIMVGVGTLMAIGGANPYVYKASNLLSGYIGNTPVALYGIGNAAWSVYVSRRANRHMRAGRAELEGNEIFPLLRRRVNRVRTHASLLGMTGLIAGGASLVTATLWYGYPVLIPCIIMSVFCNQMWRRRIGYDRPLLQERPQFTKTFIIDQIKITTSFRQIIKSSPHDFFEKLIPEPESLSSILNFLVDNDLFEDFCIRLLDNTSLSTTLLGPLVGEISIDVSTLLSADKGYFPRLAEIAEVTIKEMGDRRFRYRERYLLEALGCFLCCEEKGSGEK</sequence>
<feature type="transmembrane region" description="Helical" evidence="2">
    <location>
        <begin position="410"/>
        <end position="426"/>
    </location>
</feature>